<accession>A0ABW4BMI3</accession>
<comment type="caution">
    <text evidence="2">The sequence shown here is derived from an EMBL/GenBank/DDBJ whole genome shotgun (WGS) entry which is preliminary data.</text>
</comment>
<dbReference type="InterPro" id="IPR043472">
    <property type="entry name" value="Macro_dom-like"/>
</dbReference>
<dbReference type="PROSITE" id="PS51154">
    <property type="entry name" value="MACRO"/>
    <property type="match status" value="1"/>
</dbReference>
<evidence type="ECO:0000313" key="3">
    <source>
        <dbReference type="Proteomes" id="UP001597191"/>
    </source>
</evidence>
<evidence type="ECO:0000259" key="1">
    <source>
        <dbReference type="PROSITE" id="PS51154"/>
    </source>
</evidence>
<dbReference type="SMART" id="SM00506">
    <property type="entry name" value="A1pp"/>
    <property type="match status" value="1"/>
</dbReference>
<dbReference type="Pfam" id="PF01661">
    <property type="entry name" value="Macro"/>
    <property type="match status" value="1"/>
</dbReference>
<dbReference type="Gene3D" id="3.40.220.10">
    <property type="entry name" value="Leucine Aminopeptidase, subunit E, domain 1"/>
    <property type="match status" value="1"/>
</dbReference>
<dbReference type="InterPro" id="IPR002589">
    <property type="entry name" value="Macro_dom"/>
</dbReference>
<protein>
    <submittedName>
        <fullName evidence="2">Macro domain-containing protein</fullName>
    </submittedName>
</protein>
<feature type="domain" description="Macro" evidence="1">
    <location>
        <begin position="1"/>
        <end position="178"/>
    </location>
</feature>
<dbReference type="RefSeq" id="WP_125649505.1">
    <property type="nucleotide sequence ID" value="NZ_JBHTOH010000036.1"/>
</dbReference>
<dbReference type="EMBL" id="JBHTOH010000036">
    <property type="protein sequence ID" value="MFD1411139.1"/>
    <property type="molecule type" value="Genomic_DNA"/>
</dbReference>
<dbReference type="PANTHER" id="PTHR11106:SF111">
    <property type="entry name" value="MACRO DOMAIN-CONTAINING PROTEIN"/>
    <property type="match status" value="1"/>
</dbReference>
<organism evidence="2 3">
    <name type="scientific">Lapidilactobacillus gannanensis</name>
    <dbReference type="NCBI Taxonomy" id="2486002"/>
    <lineage>
        <taxon>Bacteria</taxon>
        <taxon>Bacillati</taxon>
        <taxon>Bacillota</taxon>
        <taxon>Bacilli</taxon>
        <taxon>Lactobacillales</taxon>
        <taxon>Lactobacillaceae</taxon>
        <taxon>Lapidilactobacillus</taxon>
    </lineage>
</organism>
<gene>
    <name evidence="2" type="ORF">ACFQ4R_05930</name>
</gene>
<reference evidence="3" key="1">
    <citation type="journal article" date="2019" name="Int. J. Syst. Evol. Microbiol.">
        <title>The Global Catalogue of Microorganisms (GCM) 10K type strain sequencing project: providing services to taxonomists for standard genome sequencing and annotation.</title>
        <authorList>
            <consortium name="The Broad Institute Genomics Platform"/>
            <consortium name="The Broad Institute Genome Sequencing Center for Infectious Disease"/>
            <person name="Wu L."/>
            <person name="Ma J."/>
        </authorList>
    </citation>
    <scope>NUCLEOTIDE SEQUENCE [LARGE SCALE GENOMIC DNA]</scope>
    <source>
        <strain evidence="3">CCM 8937</strain>
    </source>
</reference>
<keyword evidence="3" id="KW-1185">Reference proteome</keyword>
<dbReference type="Proteomes" id="UP001597191">
    <property type="component" value="Unassembled WGS sequence"/>
</dbReference>
<sequence>MMILQFKGFTVRIYQGDLTQVAGGAIVNAANSAMIPGGGVDGAINRAAGPTLAPLQRSLGPVAVGQAVATPAFKLAASKIIHTVGPRYDLQQPRLMAQQLQACYVNCLKLANQLKLTALAFPAISTGVYHFPVKLTLPVIAAVLDNYQQQVGTVRQIDLVNHTRKINQQYQAYFQQLHLTTR</sequence>
<proteinExistence type="predicted"/>
<name>A0ABW4BMI3_9LACO</name>
<evidence type="ECO:0000313" key="2">
    <source>
        <dbReference type="EMBL" id="MFD1411139.1"/>
    </source>
</evidence>
<dbReference type="PANTHER" id="PTHR11106">
    <property type="entry name" value="GANGLIOSIDE INDUCED DIFFERENTIATION ASSOCIATED PROTEIN 2-RELATED"/>
    <property type="match status" value="1"/>
</dbReference>
<dbReference type="SUPFAM" id="SSF52949">
    <property type="entry name" value="Macro domain-like"/>
    <property type="match status" value="1"/>
</dbReference>